<accession>A0A6J4Q6N4</accession>
<evidence type="ECO:0000256" key="7">
    <source>
        <dbReference type="RuleBase" id="RU363032"/>
    </source>
</evidence>
<comment type="similarity">
    <text evidence="7">Belongs to the binding-protein-dependent transport system permease family.</text>
</comment>
<evidence type="ECO:0000313" key="9">
    <source>
        <dbReference type="EMBL" id="CAA9429319.1"/>
    </source>
</evidence>
<proteinExistence type="inferred from homology"/>
<comment type="subcellular location">
    <subcellularLocation>
        <location evidence="1 7">Cell membrane</location>
        <topology evidence="1 7">Multi-pass membrane protein</topology>
    </subcellularLocation>
</comment>
<dbReference type="EMBL" id="CADCUU010000411">
    <property type="protein sequence ID" value="CAA9429319.1"/>
    <property type="molecule type" value="Genomic_DNA"/>
</dbReference>
<dbReference type="Gene3D" id="1.10.3720.10">
    <property type="entry name" value="MetI-like"/>
    <property type="match status" value="1"/>
</dbReference>
<feature type="transmembrane region" description="Helical" evidence="7">
    <location>
        <begin position="254"/>
        <end position="273"/>
    </location>
</feature>
<dbReference type="GO" id="GO:0005886">
    <property type="term" value="C:plasma membrane"/>
    <property type="evidence" value="ECO:0007669"/>
    <property type="project" value="UniProtKB-SubCell"/>
</dbReference>
<dbReference type="PANTHER" id="PTHR30193:SF37">
    <property type="entry name" value="INNER MEMBRANE ABC TRANSPORTER PERMEASE PROTEIN YCJO"/>
    <property type="match status" value="1"/>
</dbReference>
<dbReference type="AlphaFoldDB" id="A0A6J4Q6N4"/>
<dbReference type="InterPro" id="IPR051393">
    <property type="entry name" value="ABC_transporter_permease"/>
</dbReference>
<organism evidence="9">
    <name type="scientific">uncultured Rubellimicrobium sp</name>
    <dbReference type="NCBI Taxonomy" id="543078"/>
    <lineage>
        <taxon>Bacteria</taxon>
        <taxon>Pseudomonadati</taxon>
        <taxon>Pseudomonadota</taxon>
        <taxon>Alphaproteobacteria</taxon>
        <taxon>Rhodobacterales</taxon>
        <taxon>Roseobacteraceae</taxon>
        <taxon>Rubellimicrobium</taxon>
        <taxon>environmental samples</taxon>
    </lineage>
</organism>
<dbReference type="SUPFAM" id="SSF161098">
    <property type="entry name" value="MetI-like"/>
    <property type="match status" value="1"/>
</dbReference>
<gene>
    <name evidence="9" type="ORF">AVDCRST_MAG15-2756</name>
</gene>
<evidence type="ECO:0000259" key="8">
    <source>
        <dbReference type="PROSITE" id="PS50928"/>
    </source>
</evidence>
<dbReference type="InterPro" id="IPR000515">
    <property type="entry name" value="MetI-like"/>
</dbReference>
<dbReference type="PROSITE" id="PS50928">
    <property type="entry name" value="ABC_TM1"/>
    <property type="match status" value="1"/>
</dbReference>
<evidence type="ECO:0000256" key="4">
    <source>
        <dbReference type="ARBA" id="ARBA00022692"/>
    </source>
</evidence>
<dbReference type="InterPro" id="IPR035906">
    <property type="entry name" value="MetI-like_sf"/>
</dbReference>
<feature type="transmembrane region" description="Helical" evidence="7">
    <location>
        <begin position="309"/>
        <end position="333"/>
    </location>
</feature>
<dbReference type="PANTHER" id="PTHR30193">
    <property type="entry name" value="ABC TRANSPORTER PERMEASE PROTEIN"/>
    <property type="match status" value="1"/>
</dbReference>
<sequence length="344" mass="37240">MPHSTFFRFMGPSLLAMILFIALPILSIVVQSLFVEHPQVLVTSETCQPFGGCTTTTVVDSAATAQLRAEEPLGRFNGFGTYIDRNHLAFAELGEIFRNSDGLGDALARVYNLPLYKALAFTITYCILVTPLAMILGLCIALAVNTVPRMLKGTVIFFSLVPMLITPLVGALILYWMLNSEGILGAAIQNIFNDPGLSTRTSAPLTWATLIAYGTWTNAPFSFIVFYAGLQAVPKDTLEAAMIDGASRLERIRFVVLPSLKPLILFVLLVQLMDNFRVFEPIISFNAAANATSLAYSIYSSLNTQTTQLFGSAAATSVITIGFIAVLIIPVLARVARELSAGRA</sequence>
<protein>
    <submittedName>
        <fullName evidence="9">ABC transporter, permease protein 1 (Cluster 1, maltose/g3p/polyamine/iron)</fullName>
    </submittedName>
</protein>
<name>A0A6J4Q6N4_9RHOB</name>
<dbReference type="GO" id="GO:0055085">
    <property type="term" value="P:transmembrane transport"/>
    <property type="evidence" value="ECO:0007669"/>
    <property type="project" value="InterPro"/>
</dbReference>
<evidence type="ECO:0000256" key="6">
    <source>
        <dbReference type="ARBA" id="ARBA00023136"/>
    </source>
</evidence>
<keyword evidence="4 7" id="KW-0812">Transmembrane</keyword>
<feature type="transmembrane region" description="Helical" evidence="7">
    <location>
        <begin position="118"/>
        <end position="143"/>
    </location>
</feature>
<keyword evidence="3" id="KW-1003">Cell membrane</keyword>
<evidence type="ECO:0000256" key="5">
    <source>
        <dbReference type="ARBA" id="ARBA00022989"/>
    </source>
</evidence>
<dbReference type="Pfam" id="PF00528">
    <property type="entry name" value="BPD_transp_1"/>
    <property type="match status" value="1"/>
</dbReference>
<evidence type="ECO:0000256" key="3">
    <source>
        <dbReference type="ARBA" id="ARBA00022475"/>
    </source>
</evidence>
<reference evidence="9" key="1">
    <citation type="submission" date="2020-02" db="EMBL/GenBank/DDBJ databases">
        <authorList>
            <person name="Meier V. D."/>
        </authorList>
    </citation>
    <scope>NUCLEOTIDE SEQUENCE</scope>
    <source>
        <strain evidence="9">AVDCRST_MAG15</strain>
    </source>
</reference>
<feature type="transmembrane region" description="Helical" evidence="7">
    <location>
        <begin position="210"/>
        <end position="233"/>
    </location>
</feature>
<evidence type="ECO:0000256" key="2">
    <source>
        <dbReference type="ARBA" id="ARBA00022448"/>
    </source>
</evidence>
<keyword evidence="5 7" id="KW-1133">Transmembrane helix</keyword>
<feature type="transmembrane region" description="Helical" evidence="7">
    <location>
        <begin position="155"/>
        <end position="178"/>
    </location>
</feature>
<keyword evidence="2 7" id="KW-0813">Transport</keyword>
<feature type="domain" description="ABC transmembrane type-1" evidence="8">
    <location>
        <begin position="119"/>
        <end position="331"/>
    </location>
</feature>
<keyword evidence="6 7" id="KW-0472">Membrane</keyword>
<feature type="transmembrane region" description="Helical" evidence="7">
    <location>
        <begin position="12"/>
        <end position="34"/>
    </location>
</feature>
<evidence type="ECO:0000256" key="1">
    <source>
        <dbReference type="ARBA" id="ARBA00004651"/>
    </source>
</evidence>
<dbReference type="CDD" id="cd06261">
    <property type="entry name" value="TM_PBP2"/>
    <property type="match status" value="1"/>
</dbReference>